<comment type="caution">
    <text evidence="2">The sequence shown here is derived from an EMBL/GenBank/DDBJ whole genome shotgun (WGS) entry which is preliminary data.</text>
</comment>
<name>A0A8J8T9T2_HALGN</name>
<protein>
    <submittedName>
        <fullName evidence="2">Uncharacterized protein</fullName>
    </submittedName>
</protein>
<feature type="compositionally biased region" description="Basic and acidic residues" evidence="1">
    <location>
        <begin position="67"/>
        <end position="83"/>
    </location>
</feature>
<dbReference type="AlphaFoldDB" id="A0A8J8T9T2"/>
<accession>A0A8J8T9T2</accession>
<evidence type="ECO:0000313" key="2">
    <source>
        <dbReference type="EMBL" id="TNV87842.1"/>
    </source>
</evidence>
<gene>
    <name evidence="2" type="ORF">FGO68_gene513</name>
</gene>
<keyword evidence="3" id="KW-1185">Reference proteome</keyword>
<proteinExistence type="predicted"/>
<evidence type="ECO:0000313" key="3">
    <source>
        <dbReference type="Proteomes" id="UP000785679"/>
    </source>
</evidence>
<sequence>MQLWIVADCKRQQIYINKLKYIAYLPNANYKAEPQSEQQEYLHWFQPKNNFGLLPSSHWNDGQYSSCKRDRANANKQTKESQPRQRAQI</sequence>
<dbReference type="Proteomes" id="UP000785679">
    <property type="component" value="Unassembled WGS sequence"/>
</dbReference>
<feature type="region of interest" description="Disordered" evidence="1">
    <location>
        <begin position="62"/>
        <end position="89"/>
    </location>
</feature>
<reference evidence="2" key="1">
    <citation type="submission" date="2019-06" db="EMBL/GenBank/DDBJ databases">
        <authorList>
            <person name="Zheng W."/>
        </authorList>
    </citation>
    <scope>NUCLEOTIDE SEQUENCE</scope>
    <source>
        <strain evidence="2">QDHG01</strain>
    </source>
</reference>
<dbReference type="EMBL" id="RRYP01000201">
    <property type="protein sequence ID" value="TNV87842.1"/>
    <property type="molecule type" value="Genomic_DNA"/>
</dbReference>
<organism evidence="2 3">
    <name type="scientific">Halteria grandinella</name>
    <dbReference type="NCBI Taxonomy" id="5974"/>
    <lineage>
        <taxon>Eukaryota</taxon>
        <taxon>Sar</taxon>
        <taxon>Alveolata</taxon>
        <taxon>Ciliophora</taxon>
        <taxon>Intramacronucleata</taxon>
        <taxon>Spirotrichea</taxon>
        <taxon>Stichotrichia</taxon>
        <taxon>Sporadotrichida</taxon>
        <taxon>Halteriidae</taxon>
        <taxon>Halteria</taxon>
    </lineage>
</organism>
<evidence type="ECO:0000256" key="1">
    <source>
        <dbReference type="SAM" id="MobiDB-lite"/>
    </source>
</evidence>